<sequence>MEDSENEAMAALVGQLKEADAELVAYHMADGEPVEQLVTHHRADGTARRGGRGAIAAARRGGGTAGPAVAERDTNPSERGPGAAGRGACEGGNGKRGHAHIGGVCVARHLASLAAALGTVAVIAAPAPWGVVLGVTVIVVAFVGAPVLALVSGRREHGGGRRQGYDLVAGGAAAVIVTVVAALAAGQRK</sequence>
<keyword evidence="2" id="KW-1133">Transmembrane helix</keyword>
<dbReference type="AlphaFoldDB" id="A0AAE8W3Z9"/>
<feature type="transmembrane region" description="Helical" evidence="2">
    <location>
        <begin position="105"/>
        <end position="125"/>
    </location>
</feature>
<feature type="compositionally biased region" description="Gly residues" evidence="1">
    <location>
        <begin position="82"/>
        <end position="92"/>
    </location>
</feature>
<name>A0AAE8W3Z9_9ACTN</name>
<organism evidence="3 4">
    <name type="scientific">Streptomyces ipomoeae</name>
    <dbReference type="NCBI Taxonomy" id="103232"/>
    <lineage>
        <taxon>Bacteria</taxon>
        <taxon>Bacillati</taxon>
        <taxon>Actinomycetota</taxon>
        <taxon>Actinomycetes</taxon>
        <taxon>Kitasatosporales</taxon>
        <taxon>Streptomycetaceae</taxon>
        <taxon>Streptomyces</taxon>
    </lineage>
</organism>
<evidence type="ECO:0000313" key="3">
    <source>
        <dbReference type="EMBL" id="TQE36000.1"/>
    </source>
</evidence>
<dbReference type="Proteomes" id="UP000318720">
    <property type="component" value="Unassembled WGS sequence"/>
</dbReference>
<evidence type="ECO:0000256" key="2">
    <source>
        <dbReference type="SAM" id="Phobius"/>
    </source>
</evidence>
<dbReference type="RefSeq" id="WP_009331188.1">
    <property type="nucleotide sequence ID" value="NZ_JARAVA010000002.1"/>
</dbReference>
<feature type="transmembrane region" description="Helical" evidence="2">
    <location>
        <begin position="164"/>
        <end position="185"/>
    </location>
</feature>
<gene>
    <name evidence="3" type="ORF">Sipo8835_11325</name>
</gene>
<keyword evidence="2" id="KW-0472">Membrane</keyword>
<feature type="region of interest" description="Disordered" evidence="1">
    <location>
        <begin position="43"/>
        <end position="92"/>
    </location>
</feature>
<dbReference type="EMBL" id="SPAZ01000096">
    <property type="protein sequence ID" value="TQE36000.1"/>
    <property type="molecule type" value="Genomic_DNA"/>
</dbReference>
<proteinExistence type="predicted"/>
<protein>
    <submittedName>
        <fullName evidence="3">Uncharacterized protein</fullName>
    </submittedName>
</protein>
<keyword evidence="2" id="KW-0812">Transmembrane</keyword>
<comment type="caution">
    <text evidence="3">The sequence shown here is derived from an EMBL/GenBank/DDBJ whole genome shotgun (WGS) entry which is preliminary data.</text>
</comment>
<reference evidence="3 4" key="1">
    <citation type="submission" date="2019-03" db="EMBL/GenBank/DDBJ databases">
        <title>Comparative genomic analyses of the sweetpotato soil rot pathogen, Streptomyces ipomoeae.</title>
        <authorList>
            <person name="Ruschel Soares N."/>
            <person name="Badger J.H."/>
            <person name="Huguet-Tapia J.C."/>
            <person name="Clark C.A."/>
            <person name="Pettis G.S."/>
        </authorList>
    </citation>
    <scope>NUCLEOTIDE SEQUENCE [LARGE SCALE GENOMIC DNA]</scope>
    <source>
        <strain evidence="3 4">88-35</strain>
    </source>
</reference>
<evidence type="ECO:0000313" key="4">
    <source>
        <dbReference type="Proteomes" id="UP000318720"/>
    </source>
</evidence>
<evidence type="ECO:0000256" key="1">
    <source>
        <dbReference type="SAM" id="MobiDB-lite"/>
    </source>
</evidence>
<accession>A0AAE8W3Z9</accession>
<feature type="transmembrane region" description="Helical" evidence="2">
    <location>
        <begin position="131"/>
        <end position="152"/>
    </location>
</feature>